<evidence type="ECO:0000313" key="1">
    <source>
        <dbReference type="EMBL" id="SPM29022.1"/>
    </source>
</evidence>
<accession>A0A2U3NC02</accession>
<evidence type="ECO:0000313" key="2">
    <source>
        <dbReference type="Proteomes" id="UP000241595"/>
    </source>
</evidence>
<sequence>MWVSGVLLVGLLGGPQVTPRRIALPFGRAAVGGDVPAALRDRELVNFGGPFVGGAGRVVPVHRALMCGLVPFAGADGVLGGPLDVLLRNGLPGGEFRAPAQQLLRPLGGLLTR</sequence>
<gene>
    <name evidence="1" type="ORF">MTAB308_2513</name>
</gene>
<keyword evidence="2" id="KW-1185">Reference proteome</keyword>
<dbReference type="Proteomes" id="UP000241595">
    <property type="component" value="Unassembled WGS sequence"/>
</dbReference>
<dbReference type="EMBL" id="FTRV01000011">
    <property type="protein sequence ID" value="SPM29022.1"/>
    <property type="molecule type" value="Genomic_DNA"/>
</dbReference>
<dbReference type="STRING" id="1841859.GCA_900157385_02509"/>
<protein>
    <submittedName>
        <fullName evidence="1">Mycobacterium terramassiliense ORFan</fullName>
    </submittedName>
</protein>
<dbReference type="AlphaFoldDB" id="A0A2U3NC02"/>
<reference evidence="1 2" key="1">
    <citation type="submission" date="2017-01" db="EMBL/GenBank/DDBJ databases">
        <authorList>
            <consortium name="Urmite Genomes"/>
        </authorList>
    </citation>
    <scope>NUCLEOTIDE SEQUENCE [LARGE SCALE GENOMIC DNA]</scope>
    <source>
        <strain evidence="1 2">AB308</strain>
    </source>
</reference>
<organism evidence="1 2">
    <name type="scientific">Mycobacterium terramassiliense</name>
    <dbReference type="NCBI Taxonomy" id="1841859"/>
    <lineage>
        <taxon>Bacteria</taxon>
        <taxon>Bacillati</taxon>
        <taxon>Actinomycetota</taxon>
        <taxon>Actinomycetes</taxon>
        <taxon>Mycobacteriales</taxon>
        <taxon>Mycobacteriaceae</taxon>
        <taxon>Mycobacterium</taxon>
    </lineage>
</organism>
<proteinExistence type="predicted"/>
<name>A0A2U3NC02_9MYCO</name>